<keyword evidence="10 13" id="KW-0472">Membrane</keyword>
<dbReference type="InterPro" id="IPR038377">
    <property type="entry name" value="Na/Glc_symporter_sf"/>
</dbReference>
<dbReference type="InterPro" id="IPR001734">
    <property type="entry name" value="Na/solute_symporter"/>
</dbReference>
<name>A0A1Y1HQL6_KLENI</name>
<evidence type="ECO:0000313" key="14">
    <source>
        <dbReference type="EMBL" id="GAQ80925.1"/>
    </source>
</evidence>
<evidence type="ECO:0000256" key="2">
    <source>
        <dbReference type="ARBA" id="ARBA00006434"/>
    </source>
</evidence>
<feature type="compositionally biased region" description="Basic and acidic residues" evidence="12">
    <location>
        <begin position="642"/>
        <end position="660"/>
    </location>
</feature>
<feature type="transmembrane region" description="Helical" evidence="13">
    <location>
        <begin position="428"/>
        <end position="452"/>
    </location>
</feature>
<protein>
    <submittedName>
        <fullName evidence="14">Solute symporter family protein</fullName>
    </submittedName>
</protein>
<dbReference type="GO" id="GO:0006814">
    <property type="term" value="P:sodium ion transport"/>
    <property type="evidence" value="ECO:0007669"/>
    <property type="project" value="UniProtKB-KW"/>
</dbReference>
<evidence type="ECO:0000256" key="7">
    <source>
        <dbReference type="ARBA" id="ARBA00022989"/>
    </source>
</evidence>
<feature type="transmembrane region" description="Helical" evidence="13">
    <location>
        <begin position="21"/>
        <end position="44"/>
    </location>
</feature>
<reference evidence="14 15" key="1">
    <citation type="journal article" date="2014" name="Nat. Commun.">
        <title>Klebsormidium flaccidum genome reveals primary factors for plant terrestrial adaptation.</title>
        <authorList>
            <person name="Hori K."/>
            <person name="Maruyama F."/>
            <person name="Fujisawa T."/>
            <person name="Togashi T."/>
            <person name="Yamamoto N."/>
            <person name="Seo M."/>
            <person name="Sato S."/>
            <person name="Yamada T."/>
            <person name="Mori H."/>
            <person name="Tajima N."/>
            <person name="Moriyama T."/>
            <person name="Ikeuchi M."/>
            <person name="Watanabe M."/>
            <person name="Wada H."/>
            <person name="Kobayashi K."/>
            <person name="Saito M."/>
            <person name="Masuda T."/>
            <person name="Sasaki-Sekimoto Y."/>
            <person name="Mashiguchi K."/>
            <person name="Awai K."/>
            <person name="Shimojima M."/>
            <person name="Masuda S."/>
            <person name="Iwai M."/>
            <person name="Nobusawa T."/>
            <person name="Narise T."/>
            <person name="Kondo S."/>
            <person name="Saito H."/>
            <person name="Sato R."/>
            <person name="Murakawa M."/>
            <person name="Ihara Y."/>
            <person name="Oshima-Yamada Y."/>
            <person name="Ohtaka K."/>
            <person name="Satoh M."/>
            <person name="Sonobe K."/>
            <person name="Ishii M."/>
            <person name="Ohtani R."/>
            <person name="Kanamori-Sato M."/>
            <person name="Honoki R."/>
            <person name="Miyazaki D."/>
            <person name="Mochizuki H."/>
            <person name="Umetsu J."/>
            <person name="Higashi K."/>
            <person name="Shibata D."/>
            <person name="Kamiya Y."/>
            <person name="Sato N."/>
            <person name="Nakamura Y."/>
            <person name="Tabata S."/>
            <person name="Ida S."/>
            <person name="Kurokawa K."/>
            <person name="Ohta H."/>
        </authorList>
    </citation>
    <scope>NUCLEOTIDE SEQUENCE [LARGE SCALE GENOMIC DNA]</scope>
    <source>
        <strain evidence="14 15">NIES-2285</strain>
    </source>
</reference>
<accession>A0A1Y1HQL6</accession>
<feature type="transmembrane region" description="Helical" evidence="13">
    <location>
        <begin position="388"/>
        <end position="408"/>
    </location>
</feature>
<sequence length="668" mass="71156">MTVVKNLFLPSETEGSVWRRYLLQPTGWLPLLIGTILLIVVNALGYSLQWNWLIIYGMTMLPLSPWVSNPVRFFNGGLKEDSKSNSSILLLASSAFIVWIFAKSINNASTLGAKYGVLGGFAYATYYTSFFSASIVIYFLRTRMGYKSLPEAINARYGTLACLSFGAAVLYRLFQEVWSNSIVVAGFYGTAGSGPWWTAAILSTLLPLVYSFTGGMRASLLTDAVQAVIAIVFLIATLAYLVPKADRQLFAWNGAGSCALAATPPGLSTFNGCALAGGAFQGVNGLTGLAKVQSAFTPARCNYTAITDPAMCSLVKGVFSAPKCALKSEPVCTGNGGVWSARSPWSLAGGWDLLIVGLMQGILSYPFFDPVLTDRCFLAEPKAMVKAFSLGGSLAGCFIILFSLIGVFGNQTAILHPERVPEALFAGMLGGAPAAVSKYLGTAIFSIINIIFLTESISTVDSTFTSTAKLFGPEFAGVIERGAPDTPANASKRHLYLGRLAIVIMAVGGTLPLLADPKVLNATTVSGTVVLGLGPPVYALMFIKGYRPLVFHLPFWTGVAFGVVFQLSSASCCRDYINVKGFAMGSGSEQLLLGFNVIGSLCAWGVCGICLLENVPAYHLLKTPGADESVLGSMTGWFRRGRKDDRKEAEADYEDVKSADVETPASAR</sequence>
<feature type="region of interest" description="Disordered" evidence="12">
    <location>
        <begin position="642"/>
        <end position="668"/>
    </location>
</feature>
<keyword evidence="11" id="KW-0739">Sodium transport</keyword>
<feature type="transmembrane region" description="Helical" evidence="13">
    <location>
        <begin position="117"/>
        <end position="140"/>
    </location>
</feature>
<evidence type="ECO:0000313" key="15">
    <source>
        <dbReference type="Proteomes" id="UP000054558"/>
    </source>
</evidence>
<feature type="transmembrane region" description="Helical" evidence="13">
    <location>
        <begin position="521"/>
        <end position="543"/>
    </location>
</feature>
<dbReference type="Proteomes" id="UP000054558">
    <property type="component" value="Unassembled WGS sequence"/>
</dbReference>
<evidence type="ECO:0000256" key="5">
    <source>
        <dbReference type="ARBA" id="ARBA00022692"/>
    </source>
</evidence>
<gene>
    <name evidence="14" type="ORF">KFL_000660200</name>
</gene>
<keyword evidence="15" id="KW-1185">Reference proteome</keyword>
<evidence type="ECO:0000256" key="1">
    <source>
        <dbReference type="ARBA" id="ARBA00004651"/>
    </source>
</evidence>
<keyword evidence="4" id="KW-1003">Cell membrane</keyword>
<dbReference type="InterPro" id="IPR050277">
    <property type="entry name" value="Sodium:Solute_Symporter"/>
</dbReference>
<comment type="subcellular location">
    <subcellularLocation>
        <location evidence="1">Cell membrane</location>
        <topology evidence="1">Multi-pass membrane protein</topology>
    </subcellularLocation>
</comment>
<evidence type="ECO:0000256" key="12">
    <source>
        <dbReference type="SAM" id="MobiDB-lite"/>
    </source>
</evidence>
<dbReference type="OrthoDB" id="508000at2759"/>
<dbReference type="EMBL" id="DF237015">
    <property type="protein sequence ID" value="GAQ80925.1"/>
    <property type="molecule type" value="Genomic_DNA"/>
</dbReference>
<dbReference type="AlphaFoldDB" id="A0A1Y1HQL6"/>
<keyword evidence="9" id="KW-0406">Ion transport</keyword>
<feature type="transmembrane region" description="Helical" evidence="13">
    <location>
        <begin position="550"/>
        <end position="571"/>
    </location>
</feature>
<evidence type="ECO:0000256" key="6">
    <source>
        <dbReference type="ARBA" id="ARBA00022847"/>
    </source>
</evidence>
<dbReference type="GO" id="GO:0005886">
    <property type="term" value="C:plasma membrane"/>
    <property type="evidence" value="ECO:0007669"/>
    <property type="project" value="UniProtKB-SubCell"/>
</dbReference>
<dbReference type="OMA" id="FITWIFA"/>
<evidence type="ECO:0000256" key="11">
    <source>
        <dbReference type="ARBA" id="ARBA00023201"/>
    </source>
</evidence>
<dbReference type="PROSITE" id="PS50283">
    <property type="entry name" value="NA_SOLUT_SYMP_3"/>
    <property type="match status" value="1"/>
</dbReference>
<organism evidence="14 15">
    <name type="scientific">Klebsormidium nitens</name>
    <name type="common">Green alga</name>
    <name type="synonym">Ulothrix nitens</name>
    <dbReference type="NCBI Taxonomy" id="105231"/>
    <lineage>
        <taxon>Eukaryota</taxon>
        <taxon>Viridiplantae</taxon>
        <taxon>Streptophyta</taxon>
        <taxon>Klebsormidiophyceae</taxon>
        <taxon>Klebsormidiales</taxon>
        <taxon>Klebsormidiaceae</taxon>
        <taxon>Klebsormidium</taxon>
    </lineage>
</organism>
<feature type="transmembrane region" description="Helical" evidence="13">
    <location>
        <begin position="50"/>
        <end position="67"/>
    </location>
</feature>
<dbReference type="PANTHER" id="PTHR48086">
    <property type="entry name" value="SODIUM/PROLINE SYMPORTER-RELATED"/>
    <property type="match status" value="1"/>
</dbReference>
<evidence type="ECO:0000256" key="8">
    <source>
        <dbReference type="ARBA" id="ARBA00023053"/>
    </source>
</evidence>
<keyword evidence="7 13" id="KW-1133">Transmembrane helix</keyword>
<evidence type="ECO:0000256" key="10">
    <source>
        <dbReference type="ARBA" id="ARBA00023136"/>
    </source>
</evidence>
<evidence type="ECO:0000256" key="4">
    <source>
        <dbReference type="ARBA" id="ARBA00022475"/>
    </source>
</evidence>
<evidence type="ECO:0000256" key="3">
    <source>
        <dbReference type="ARBA" id="ARBA00022448"/>
    </source>
</evidence>
<feature type="transmembrane region" description="Helical" evidence="13">
    <location>
        <begin position="496"/>
        <end position="515"/>
    </location>
</feature>
<keyword evidence="6" id="KW-0769">Symport</keyword>
<proteinExistence type="inferred from homology"/>
<feature type="transmembrane region" description="Helical" evidence="13">
    <location>
        <begin position="591"/>
        <end position="612"/>
    </location>
</feature>
<feature type="transmembrane region" description="Helical" evidence="13">
    <location>
        <begin position="224"/>
        <end position="242"/>
    </location>
</feature>
<keyword evidence="5 13" id="KW-0812">Transmembrane</keyword>
<evidence type="ECO:0000256" key="13">
    <source>
        <dbReference type="SAM" id="Phobius"/>
    </source>
</evidence>
<dbReference type="GO" id="GO:0015293">
    <property type="term" value="F:symporter activity"/>
    <property type="evidence" value="ECO:0007669"/>
    <property type="project" value="UniProtKB-KW"/>
</dbReference>
<evidence type="ECO:0000256" key="9">
    <source>
        <dbReference type="ARBA" id="ARBA00023065"/>
    </source>
</evidence>
<dbReference type="Gene3D" id="1.20.1730.10">
    <property type="entry name" value="Sodium/glucose cotransporter"/>
    <property type="match status" value="1"/>
</dbReference>
<keyword evidence="8" id="KW-0915">Sodium</keyword>
<comment type="similarity">
    <text evidence="2">Belongs to the sodium:solute symporter (SSF) (TC 2.A.21) family.</text>
</comment>
<dbReference type="PANTHER" id="PTHR48086:SF3">
    <property type="entry name" value="SODIUM_PROLINE SYMPORTER"/>
    <property type="match status" value="1"/>
</dbReference>
<feature type="transmembrane region" description="Helical" evidence="13">
    <location>
        <begin position="88"/>
        <end position="105"/>
    </location>
</feature>
<feature type="transmembrane region" description="Helical" evidence="13">
    <location>
        <begin position="152"/>
        <end position="174"/>
    </location>
</feature>
<keyword evidence="3" id="KW-0813">Transport</keyword>